<dbReference type="EMBL" id="BSPB01000003">
    <property type="protein sequence ID" value="GLS13273.1"/>
    <property type="molecule type" value="Genomic_DNA"/>
</dbReference>
<keyword evidence="1" id="KW-0732">Signal</keyword>
<dbReference type="Pfam" id="PF04214">
    <property type="entry name" value="DUF411"/>
    <property type="match status" value="1"/>
</dbReference>
<reference evidence="3" key="1">
    <citation type="journal article" date="2019" name="Int. J. Syst. Evol. Microbiol.">
        <title>The Global Catalogue of Microorganisms (GCM) 10K type strain sequencing project: providing services to taxonomists for standard genome sequencing and annotation.</title>
        <authorList>
            <consortium name="The Broad Institute Genomics Platform"/>
            <consortium name="The Broad Institute Genome Sequencing Center for Infectious Disease"/>
            <person name="Wu L."/>
            <person name="Ma J."/>
        </authorList>
    </citation>
    <scope>NUCLEOTIDE SEQUENCE [LARGE SCALE GENOMIC DNA]</scope>
    <source>
        <strain evidence="3">NBRC 109341</strain>
    </source>
</reference>
<evidence type="ECO:0008006" key="4">
    <source>
        <dbReference type="Google" id="ProtNLM"/>
    </source>
</evidence>
<gene>
    <name evidence="2" type="ORF">GCM10007935_07020</name>
</gene>
<feature type="signal peptide" evidence="1">
    <location>
        <begin position="1"/>
        <end position="20"/>
    </location>
</feature>
<name>A0ABQ6BYN9_9BURK</name>
<evidence type="ECO:0000313" key="3">
    <source>
        <dbReference type="Proteomes" id="UP001156903"/>
    </source>
</evidence>
<protein>
    <recommendedName>
        <fullName evidence="4">Metal-binding protein</fullName>
    </recommendedName>
</protein>
<organism evidence="2 3">
    <name type="scientific">Hydrogenophaga electricum</name>
    <dbReference type="NCBI Taxonomy" id="1230953"/>
    <lineage>
        <taxon>Bacteria</taxon>
        <taxon>Pseudomonadati</taxon>
        <taxon>Pseudomonadota</taxon>
        <taxon>Betaproteobacteria</taxon>
        <taxon>Burkholderiales</taxon>
        <taxon>Comamonadaceae</taxon>
        <taxon>Hydrogenophaga</taxon>
    </lineage>
</organism>
<dbReference type="RefSeq" id="WP_284306715.1">
    <property type="nucleotide sequence ID" value="NZ_BSPB01000003.1"/>
</dbReference>
<comment type="caution">
    <text evidence="2">The sequence shown here is derived from an EMBL/GenBank/DDBJ whole genome shotgun (WGS) entry which is preliminary data.</text>
</comment>
<accession>A0ABQ6BYN9</accession>
<dbReference type="InterPro" id="IPR007332">
    <property type="entry name" value="DUF411"/>
</dbReference>
<evidence type="ECO:0000256" key="1">
    <source>
        <dbReference type="SAM" id="SignalP"/>
    </source>
</evidence>
<feature type="chain" id="PRO_5046495853" description="Metal-binding protein" evidence="1">
    <location>
        <begin position="21"/>
        <end position="158"/>
    </location>
</feature>
<keyword evidence="3" id="KW-1185">Reference proteome</keyword>
<sequence>MQRRPFLLALASALSAPVCAATPKQRPTIQVWKDPQCGCCKDWIAHLQQSGFETQVFETGNTAMRQRLGMPAQFASCHTARVGGYVIEGHVPARDIHALLAEQPRAIGLAVPGMPIGSPGMDGAVYGGRQDAYDVVLVQADGSGRIYRRYPGQRAAGG</sequence>
<dbReference type="Proteomes" id="UP001156903">
    <property type="component" value="Unassembled WGS sequence"/>
</dbReference>
<proteinExistence type="predicted"/>
<evidence type="ECO:0000313" key="2">
    <source>
        <dbReference type="EMBL" id="GLS13273.1"/>
    </source>
</evidence>